<dbReference type="eggNOG" id="KOG4663">
    <property type="taxonomic scope" value="Eukaryota"/>
</dbReference>
<dbReference type="OMA" id="WDQLAIW"/>
<dbReference type="GO" id="GO:0009055">
    <property type="term" value="F:electron transfer activity"/>
    <property type="evidence" value="ECO:0007669"/>
    <property type="project" value="InterPro"/>
</dbReference>
<feature type="region of interest" description="Disordered" evidence="1">
    <location>
        <begin position="189"/>
        <end position="275"/>
    </location>
</feature>
<keyword evidence="3" id="KW-0496">Mitochondrion</keyword>
<dbReference type="InterPro" id="IPR027387">
    <property type="entry name" value="Cytb/b6-like_sf"/>
</dbReference>
<feature type="domain" description="Cytochrome b/b6 N-terminal region profile" evidence="2">
    <location>
        <begin position="24"/>
        <end position="235"/>
    </location>
</feature>
<dbReference type="AlphaFoldDB" id="D8TE99"/>
<dbReference type="InterPro" id="IPR016174">
    <property type="entry name" value="Di-haem_cyt_TM"/>
</dbReference>
<geneLocation type="mitochondrion" evidence="3"/>
<dbReference type="GO" id="GO:0016020">
    <property type="term" value="C:membrane"/>
    <property type="evidence" value="ECO:0000318"/>
    <property type="project" value="GO_Central"/>
</dbReference>
<dbReference type="FunCoup" id="D8TE99">
    <property type="interactions" value="439"/>
</dbReference>
<evidence type="ECO:0000313" key="4">
    <source>
        <dbReference type="Proteomes" id="UP000001514"/>
    </source>
</evidence>
<feature type="compositionally biased region" description="Low complexity" evidence="1">
    <location>
        <begin position="198"/>
        <end position="211"/>
    </location>
</feature>
<dbReference type="PANTHER" id="PTHR19271">
    <property type="entry name" value="CYTOCHROME B"/>
    <property type="match status" value="1"/>
</dbReference>
<dbReference type="STRING" id="88036.D8TE99"/>
<feature type="compositionally biased region" description="Polar residues" evidence="1">
    <location>
        <begin position="264"/>
        <end position="275"/>
    </location>
</feature>
<dbReference type="PANTHER" id="PTHR19271:SF16">
    <property type="entry name" value="CYTOCHROME B"/>
    <property type="match status" value="1"/>
</dbReference>
<dbReference type="Pfam" id="PF00033">
    <property type="entry name" value="Cytochrome_B"/>
    <property type="match status" value="1"/>
</dbReference>
<dbReference type="CDD" id="cd00284">
    <property type="entry name" value="Cytochrome_b_N"/>
    <property type="match status" value="1"/>
</dbReference>
<accession>D8TE99</accession>
<keyword evidence="4" id="KW-1185">Reference proteome</keyword>
<sequence length="275" mass="29709">MKVNYHARPLEGVARGRCIHLDKVYDRFEERPEIQSIADDITSKHVPPHVNTPHRLGGITPTCFPVQVATGSATTSHHRPTATEALGPVRYTMTEVNFGWFIRSVHRWPASTMVSMMIPHASRVYPTGGSKKPRESTRVTGVVLAAPTVSLGVTGHPSPWDQIGHRAVKIVTGVPEAIPVIGSPSVELPRGSVSVGQSTSTRFHSSHTSASPPLTAASMPMHSPMIRKQGTPGPSRAGTTRDAIIIDDQYKNEQSARRPPAITECSTAVDTSLEQ</sequence>
<organism evidence="3 4">
    <name type="scientific">Selaginella moellendorffii</name>
    <name type="common">Spikemoss</name>
    <dbReference type="NCBI Taxonomy" id="88036"/>
    <lineage>
        <taxon>Eukaryota</taxon>
        <taxon>Viridiplantae</taxon>
        <taxon>Streptophyta</taxon>
        <taxon>Embryophyta</taxon>
        <taxon>Tracheophyta</taxon>
        <taxon>Lycopodiopsida</taxon>
        <taxon>Selaginellales</taxon>
        <taxon>Selaginellaceae</taxon>
        <taxon>Selaginella</taxon>
    </lineage>
</organism>
<dbReference type="InParanoid" id="D8TE99"/>
<evidence type="ECO:0000313" key="3">
    <source>
        <dbReference type="EMBL" id="EFJ05032.1"/>
    </source>
</evidence>
<dbReference type="GO" id="GO:0016491">
    <property type="term" value="F:oxidoreductase activity"/>
    <property type="evidence" value="ECO:0007669"/>
    <property type="project" value="InterPro"/>
</dbReference>
<dbReference type="InterPro" id="IPR048259">
    <property type="entry name" value="Cytochrome_b_N_euk/bac"/>
</dbReference>
<reference evidence="3 4" key="1">
    <citation type="journal article" date="2011" name="Science">
        <title>The Selaginella genome identifies genetic changes associated with the evolution of vascular plants.</title>
        <authorList>
            <person name="Banks J.A."/>
            <person name="Nishiyama T."/>
            <person name="Hasebe M."/>
            <person name="Bowman J.L."/>
            <person name="Gribskov M."/>
            <person name="dePamphilis C."/>
            <person name="Albert V.A."/>
            <person name="Aono N."/>
            <person name="Aoyama T."/>
            <person name="Ambrose B.A."/>
            <person name="Ashton N.W."/>
            <person name="Axtell M.J."/>
            <person name="Barker E."/>
            <person name="Barker M.S."/>
            <person name="Bennetzen J.L."/>
            <person name="Bonawitz N.D."/>
            <person name="Chapple C."/>
            <person name="Cheng C."/>
            <person name="Correa L.G."/>
            <person name="Dacre M."/>
            <person name="DeBarry J."/>
            <person name="Dreyer I."/>
            <person name="Elias M."/>
            <person name="Engstrom E.M."/>
            <person name="Estelle M."/>
            <person name="Feng L."/>
            <person name="Finet C."/>
            <person name="Floyd S.K."/>
            <person name="Frommer W.B."/>
            <person name="Fujita T."/>
            <person name="Gramzow L."/>
            <person name="Gutensohn M."/>
            <person name="Harholt J."/>
            <person name="Hattori M."/>
            <person name="Heyl A."/>
            <person name="Hirai T."/>
            <person name="Hiwatashi Y."/>
            <person name="Ishikawa M."/>
            <person name="Iwata M."/>
            <person name="Karol K.G."/>
            <person name="Koehler B."/>
            <person name="Kolukisaoglu U."/>
            <person name="Kubo M."/>
            <person name="Kurata T."/>
            <person name="Lalonde S."/>
            <person name="Li K."/>
            <person name="Li Y."/>
            <person name="Litt A."/>
            <person name="Lyons E."/>
            <person name="Manning G."/>
            <person name="Maruyama T."/>
            <person name="Michael T.P."/>
            <person name="Mikami K."/>
            <person name="Miyazaki S."/>
            <person name="Morinaga S."/>
            <person name="Murata T."/>
            <person name="Mueller-Roeber B."/>
            <person name="Nelson D.R."/>
            <person name="Obara M."/>
            <person name="Oguri Y."/>
            <person name="Olmstead R.G."/>
            <person name="Onodera N."/>
            <person name="Petersen B.L."/>
            <person name="Pils B."/>
            <person name="Prigge M."/>
            <person name="Rensing S.A."/>
            <person name="Riano-Pachon D.M."/>
            <person name="Roberts A.W."/>
            <person name="Sato Y."/>
            <person name="Scheller H.V."/>
            <person name="Schulz B."/>
            <person name="Schulz C."/>
            <person name="Shakirov E.V."/>
            <person name="Shibagaki N."/>
            <person name="Shinohara N."/>
            <person name="Shippen D.E."/>
            <person name="Soerensen I."/>
            <person name="Sotooka R."/>
            <person name="Sugimoto N."/>
            <person name="Sugita M."/>
            <person name="Sumikawa N."/>
            <person name="Tanurdzic M."/>
            <person name="Theissen G."/>
            <person name="Ulvskov P."/>
            <person name="Wakazuki S."/>
            <person name="Weng J.K."/>
            <person name="Willats W.W."/>
            <person name="Wipf D."/>
            <person name="Wolf P.G."/>
            <person name="Yang L."/>
            <person name="Zimmer A.D."/>
            <person name="Zhu Q."/>
            <person name="Mitros T."/>
            <person name="Hellsten U."/>
            <person name="Loque D."/>
            <person name="Otillar R."/>
            <person name="Salamov A."/>
            <person name="Schmutz J."/>
            <person name="Shapiro H."/>
            <person name="Lindquist E."/>
            <person name="Lucas S."/>
            <person name="Rokhsar D."/>
            <person name="Grigoriev I.V."/>
        </authorList>
    </citation>
    <scope>NUCLEOTIDE SEQUENCE [LARGE SCALE GENOMIC DNA]</scope>
</reference>
<name>D8TE99_SELML</name>
<protein>
    <recommendedName>
        <fullName evidence="2">Cytochrome b/b6 N-terminal region profile domain-containing protein</fullName>
    </recommendedName>
</protein>
<evidence type="ECO:0000259" key="2">
    <source>
        <dbReference type="PROSITE" id="PS51002"/>
    </source>
</evidence>
<dbReference type="EMBL" id="GL377739">
    <property type="protein sequence ID" value="EFJ05032.1"/>
    <property type="molecule type" value="Genomic_DNA"/>
</dbReference>
<dbReference type="GO" id="GO:0022904">
    <property type="term" value="P:respiratory electron transport chain"/>
    <property type="evidence" value="ECO:0007669"/>
    <property type="project" value="InterPro"/>
</dbReference>
<evidence type="ECO:0000256" key="1">
    <source>
        <dbReference type="SAM" id="MobiDB-lite"/>
    </source>
</evidence>
<dbReference type="PROSITE" id="PS51002">
    <property type="entry name" value="CYTB_NTER"/>
    <property type="match status" value="1"/>
</dbReference>
<dbReference type="Gramene" id="EFJ05032">
    <property type="protein sequence ID" value="EFJ05032"/>
    <property type="gene ID" value="SELMODRAFT_137714"/>
</dbReference>
<proteinExistence type="predicted"/>
<dbReference type="Gene3D" id="1.20.810.10">
    <property type="entry name" value="Cytochrome Bc1 Complex, Chain C"/>
    <property type="match status" value="1"/>
</dbReference>
<dbReference type="SUPFAM" id="SSF81342">
    <property type="entry name" value="Transmembrane di-heme cytochromes"/>
    <property type="match status" value="1"/>
</dbReference>
<gene>
    <name evidence="3" type="ORF">SELMODRAFT_137714</name>
</gene>
<dbReference type="InterPro" id="IPR005797">
    <property type="entry name" value="Cyt_b/b6_N"/>
</dbReference>
<dbReference type="HOGENOM" id="CLU_031114_0_2_1"/>
<dbReference type="Proteomes" id="UP000001514">
    <property type="component" value="Mitochondrion MT"/>
</dbReference>